<gene>
    <name evidence="2" type="ORF">LMK00_02760</name>
</gene>
<accession>A0A9Q8Y3J1</accession>
<dbReference type="KEGG" id="lfo:LMK00_02760"/>
<evidence type="ECO:0000256" key="1">
    <source>
        <dbReference type="SAM" id="Phobius"/>
    </source>
</evidence>
<feature type="transmembrane region" description="Helical" evidence="1">
    <location>
        <begin position="78"/>
        <end position="97"/>
    </location>
</feature>
<evidence type="ECO:0000313" key="2">
    <source>
        <dbReference type="EMBL" id="USJ20937.1"/>
    </source>
</evidence>
<name>A0A9Q8Y3J1_9LACT</name>
<dbReference type="EMBL" id="CP086395">
    <property type="protein sequence ID" value="USJ20937.1"/>
    <property type="molecule type" value="Genomic_DNA"/>
</dbReference>
<keyword evidence="1" id="KW-1133">Transmembrane helix</keyword>
<dbReference type="AlphaFoldDB" id="A0A9Q8Y3J1"/>
<sequence length="135" mass="15899">MKKKILTWPIFIYSYSALIIFIFILDYFVVCLSSVMVTLPTNNNELVIPFMFYHVALIVAPINYLIERCLANDKKRKWFKGLLYLGTCVITVLLGSLNLEKKLKNYLIFIIIYIVIFTLVSLKYKLPKSLKWYLD</sequence>
<evidence type="ECO:0000313" key="3">
    <source>
        <dbReference type="Proteomes" id="UP001056730"/>
    </source>
</evidence>
<feature type="transmembrane region" description="Helical" evidence="1">
    <location>
        <begin position="12"/>
        <end position="35"/>
    </location>
</feature>
<keyword evidence="1" id="KW-0812">Transmembrane</keyword>
<feature type="transmembrane region" description="Helical" evidence="1">
    <location>
        <begin position="103"/>
        <end position="122"/>
    </location>
</feature>
<keyword evidence="1" id="KW-0472">Membrane</keyword>
<feature type="transmembrane region" description="Helical" evidence="1">
    <location>
        <begin position="47"/>
        <end position="66"/>
    </location>
</feature>
<dbReference type="Proteomes" id="UP001056730">
    <property type="component" value="Chromosome"/>
</dbReference>
<proteinExistence type="predicted"/>
<protein>
    <submittedName>
        <fullName evidence="2">Uncharacterized protein</fullName>
    </submittedName>
</protein>
<reference evidence="2" key="1">
    <citation type="journal article" date="2022" name="Front. Microbiol.">
        <title>Feed Insects as a Reservoir of Granadaene-Producing Lactococci.</title>
        <authorList>
            <person name="Neuzil-Bunesova V."/>
            <person name="Ramirez Garcia A."/>
            <person name="Modrackova N."/>
            <person name="Makovska M."/>
            <person name="Sabolova M."/>
            <person name="Sproer C."/>
            <person name="Bunk B."/>
            <person name="Blom J."/>
            <person name="Schwab C."/>
        </authorList>
    </citation>
    <scope>NUCLEOTIDE SEQUENCE</scope>
    <source>
        <strain evidence="2">I4/6O</strain>
    </source>
</reference>
<dbReference type="RefSeq" id="WP_252175653.1">
    <property type="nucleotide sequence ID" value="NZ_CP086395.1"/>
</dbReference>
<organism evidence="2 3">
    <name type="scientific">Lactococcus formosensis</name>
    <dbReference type="NCBI Taxonomy" id="1281486"/>
    <lineage>
        <taxon>Bacteria</taxon>
        <taxon>Bacillati</taxon>
        <taxon>Bacillota</taxon>
        <taxon>Bacilli</taxon>
        <taxon>Lactobacillales</taxon>
        <taxon>Streptococcaceae</taxon>
        <taxon>Lactococcus</taxon>
    </lineage>
</organism>